<feature type="chain" id="PRO_5003589789" description="NlpC/P60 domain-containing protein" evidence="5">
    <location>
        <begin position="31"/>
        <end position="400"/>
    </location>
</feature>
<dbReference type="GeneID" id="96999796"/>
<comment type="caution">
    <text evidence="7">The sequence shown here is derived from an EMBL/GenBank/DDBJ whole genome shotgun (WGS) entry which is preliminary data.</text>
</comment>
<dbReference type="InterPro" id="IPR038765">
    <property type="entry name" value="Papain-like_cys_pep_sf"/>
</dbReference>
<dbReference type="PANTHER" id="PTHR47053">
    <property type="entry name" value="MUREIN DD-ENDOPEPTIDASE MEPH-RELATED"/>
    <property type="match status" value="1"/>
</dbReference>
<evidence type="ECO:0000256" key="4">
    <source>
        <dbReference type="ARBA" id="ARBA00022807"/>
    </source>
</evidence>
<feature type="signal peptide" evidence="5">
    <location>
        <begin position="1"/>
        <end position="30"/>
    </location>
</feature>
<dbReference type="HOGENOM" id="CLU_688446_0_0_9"/>
<dbReference type="GO" id="GO:0008234">
    <property type="term" value="F:cysteine-type peptidase activity"/>
    <property type="evidence" value="ECO:0007669"/>
    <property type="project" value="UniProtKB-KW"/>
</dbReference>
<dbReference type="GO" id="GO:0006508">
    <property type="term" value="P:proteolysis"/>
    <property type="evidence" value="ECO:0007669"/>
    <property type="project" value="UniProtKB-KW"/>
</dbReference>
<evidence type="ECO:0000256" key="1">
    <source>
        <dbReference type="ARBA" id="ARBA00007074"/>
    </source>
</evidence>
<evidence type="ECO:0000313" key="7">
    <source>
        <dbReference type="EMBL" id="EHR35716.1"/>
    </source>
</evidence>
<dbReference type="STRING" id="883114.HMPREF9709_00270"/>
<feature type="domain" description="NlpC/P60" evidence="6">
    <location>
        <begin position="277"/>
        <end position="400"/>
    </location>
</feature>
<comment type="similarity">
    <text evidence="1">Belongs to the peptidase C40 family.</text>
</comment>
<evidence type="ECO:0000313" key="8">
    <source>
        <dbReference type="Proteomes" id="UP000004191"/>
    </source>
</evidence>
<accession>H3NLQ9</accession>
<dbReference type="SUPFAM" id="SSF54001">
    <property type="entry name" value="Cysteine proteinases"/>
    <property type="match status" value="1"/>
</dbReference>
<dbReference type="MEROPS" id="C40.007"/>
<gene>
    <name evidence="7" type="ORF">HMPREF9709_00270</name>
</gene>
<keyword evidence="5" id="KW-0732">Signal</keyword>
<dbReference type="InterPro" id="IPR000064">
    <property type="entry name" value="NLP_P60_dom"/>
</dbReference>
<dbReference type="InterPro" id="IPR051202">
    <property type="entry name" value="Peptidase_C40"/>
</dbReference>
<evidence type="ECO:0000256" key="3">
    <source>
        <dbReference type="ARBA" id="ARBA00022801"/>
    </source>
</evidence>
<dbReference type="AlphaFoldDB" id="H3NLQ9"/>
<dbReference type="Proteomes" id="UP000004191">
    <property type="component" value="Unassembled WGS sequence"/>
</dbReference>
<protein>
    <recommendedName>
        <fullName evidence="6">NlpC/P60 domain-containing protein</fullName>
    </recommendedName>
</protein>
<dbReference type="OrthoDB" id="9808890at2"/>
<dbReference type="eggNOG" id="COG0791">
    <property type="taxonomic scope" value="Bacteria"/>
</dbReference>
<dbReference type="Pfam" id="PF00877">
    <property type="entry name" value="NLPC_P60"/>
    <property type="match status" value="1"/>
</dbReference>
<keyword evidence="4" id="KW-0788">Thiol protease</keyword>
<keyword evidence="3" id="KW-0378">Hydrolase</keyword>
<organism evidence="7 8">
    <name type="scientific">Helcococcus kunzii ATCC 51366</name>
    <dbReference type="NCBI Taxonomy" id="883114"/>
    <lineage>
        <taxon>Bacteria</taxon>
        <taxon>Bacillati</taxon>
        <taxon>Bacillota</taxon>
        <taxon>Tissierellia</taxon>
        <taxon>Tissierellales</taxon>
        <taxon>Peptoniphilaceae</taxon>
        <taxon>Helcococcus</taxon>
    </lineage>
</organism>
<evidence type="ECO:0000259" key="6">
    <source>
        <dbReference type="PROSITE" id="PS51935"/>
    </source>
</evidence>
<name>H3NLQ9_9FIRM</name>
<evidence type="ECO:0000256" key="2">
    <source>
        <dbReference type="ARBA" id="ARBA00022670"/>
    </source>
</evidence>
<dbReference type="EMBL" id="AGEI01000010">
    <property type="protein sequence ID" value="EHR35716.1"/>
    <property type="molecule type" value="Genomic_DNA"/>
</dbReference>
<dbReference type="PROSITE" id="PS51935">
    <property type="entry name" value="NLPC_P60"/>
    <property type="match status" value="1"/>
</dbReference>
<evidence type="ECO:0000256" key="5">
    <source>
        <dbReference type="SAM" id="SignalP"/>
    </source>
</evidence>
<dbReference type="PANTHER" id="PTHR47053:SF1">
    <property type="entry name" value="MUREIN DD-ENDOPEPTIDASE MEPH-RELATED"/>
    <property type="match status" value="1"/>
</dbReference>
<dbReference type="RefSeq" id="WP_005397204.1">
    <property type="nucleotide sequence ID" value="NZ_JH601088.1"/>
</dbReference>
<dbReference type="Gene3D" id="3.90.1720.10">
    <property type="entry name" value="endopeptidase domain like (from Nostoc punctiforme)"/>
    <property type="match status" value="1"/>
</dbReference>
<sequence>MNKNSLKKIGYTLLATAVVSTSLLPSISDAANRKYKLNKSVKTFISTDDASRGVNVRGTYGAGEYFIYKELNDYVNISRSEGVPGAWVKKSDNGKTLVAQSSSRVEKQEIVTVSGNKVKLSSPTKIYFSADDAKAQRNSRGTYAAGEYYVYKKFNGAYNISRVANQPGGWVNSVEKIVTKVERPVVKENTSTTKVESGKYKLDGSKAGYITAAYAKSGRNASTTLAAGEYYIYKSFDGMLNLSKQKNVPGAWINPNSGDSSSKLSSETDIVTPIYSSNIGQEIVREARKYIGLRYVFGGSNPGMGFDCSGLTSYVLTQVKGATLARTSRGQSQGGQYVSPSNLQAGDLLFYGDSATNIYHVGIYNGNGGIIHASDYGIGVVEVSLNSNFFRTRFQFAKRY</sequence>
<keyword evidence="2" id="KW-0645">Protease</keyword>
<keyword evidence="8" id="KW-1185">Reference proteome</keyword>
<proteinExistence type="inferred from homology"/>
<reference evidence="7 8" key="1">
    <citation type="submission" date="2012-01" db="EMBL/GenBank/DDBJ databases">
        <title>The Genome Sequence of Helcococcus kunzii ATCC 51366.</title>
        <authorList>
            <consortium name="The Broad Institute Genome Sequencing Platform"/>
            <person name="Earl A."/>
            <person name="Ward D."/>
            <person name="Feldgarden M."/>
            <person name="Gevers D."/>
            <person name="Huys G."/>
            <person name="Young S.K."/>
            <person name="Zeng Q."/>
            <person name="Gargeya S."/>
            <person name="Fitzgerald M."/>
            <person name="Haas B."/>
            <person name="Abouelleil A."/>
            <person name="Alvarado L."/>
            <person name="Arachchi H.M."/>
            <person name="Berlin A."/>
            <person name="Chapman S.B."/>
            <person name="Gearin G."/>
            <person name="Goldberg J."/>
            <person name="Griggs A."/>
            <person name="Gujja S."/>
            <person name="Hansen M."/>
            <person name="Heiman D."/>
            <person name="Howarth C."/>
            <person name="Larimer J."/>
            <person name="Lui A."/>
            <person name="MacDonald P.J.P."/>
            <person name="McCowen C."/>
            <person name="Montmayeur A."/>
            <person name="Murphy C."/>
            <person name="Neiman D."/>
            <person name="Pearson M."/>
            <person name="Priest M."/>
            <person name="Roberts A."/>
            <person name="Saif S."/>
            <person name="Shea T."/>
            <person name="Sisk P."/>
            <person name="Stolte C."/>
            <person name="Sykes S."/>
            <person name="Wortman J."/>
            <person name="Nusbaum C."/>
            <person name="Birren B."/>
        </authorList>
    </citation>
    <scope>NUCLEOTIDE SEQUENCE [LARGE SCALE GENOMIC DNA]</scope>
    <source>
        <strain evidence="7 8">ATCC 51366</strain>
    </source>
</reference>